<dbReference type="InterPro" id="IPR003346">
    <property type="entry name" value="Transposase_20"/>
</dbReference>
<dbReference type="EMBL" id="CP027860">
    <property type="protein sequence ID" value="AVP97534.1"/>
    <property type="molecule type" value="Genomic_DNA"/>
</dbReference>
<organism evidence="2 3">
    <name type="scientific">Ahniella affigens</name>
    <dbReference type="NCBI Taxonomy" id="2021234"/>
    <lineage>
        <taxon>Bacteria</taxon>
        <taxon>Pseudomonadati</taxon>
        <taxon>Pseudomonadota</taxon>
        <taxon>Gammaproteobacteria</taxon>
        <taxon>Lysobacterales</taxon>
        <taxon>Rhodanobacteraceae</taxon>
        <taxon>Ahniella</taxon>
    </lineage>
</organism>
<name>A0A2P1PRS6_9GAMM</name>
<dbReference type="AlphaFoldDB" id="A0A2P1PRS6"/>
<dbReference type="KEGG" id="xba:C7S18_10145"/>
<dbReference type="PANTHER" id="PTHR33055">
    <property type="entry name" value="TRANSPOSASE FOR INSERTION SEQUENCE ELEMENT IS1111A"/>
    <property type="match status" value="1"/>
</dbReference>
<dbReference type="GO" id="GO:0003677">
    <property type="term" value="F:DNA binding"/>
    <property type="evidence" value="ECO:0007669"/>
    <property type="project" value="InterPro"/>
</dbReference>
<keyword evidence="3" id="KW-1185">Reference proteome</keyword>
<accession>A0A2P1PRS6</accession>
<evidence type="ECO:0000313" key="3">
    <source>
        <dbReference type="Proteomes" id="UP000241074"/>
    </source>
</evidence>
<dbReference type="PANTHER" id="PTHR33055:SF3">
    <property type="entry name" value="PUTATIVE TRANSPOSASE FOR IS117-RELATED"/>
    <property type="match status" value="1"/>
</dbReference>
<dbReference type="Proteomes" id="UP000241074">
    <property type="component" value="Chromosome"/>
</dbReference>
<evidence type="ECO:0000259" key="1">
    <source>
        <dbReference type="Pfam" id="PF02371"/>
    </source>
</evidence>
<evidence type="ECO:0000313" key="2">
    <source>
        <dbReference type="EMBL" id="AVP97534.1"/>
    </source>
</evidence>
<gene>
    <name evidence="2" type="ORF">C7S18_10145</name>
</gene>
<feature type="domain" description="Transposase IS116/IS110/IS902 C-terminal" evidence="1">
    <location>
        <begin position="18"/>
        <end position="85"/>
    </location>
</feature>
<protein>
    <recommendedName>
        <fullName evidence="1">Transposase IS116/IS110/IS902 C-terminal domain-containing protein</fullName>
    </recommendedName>
</protein>
<sequence>MGSSLPGSRVDQSCTRCRAVVAGVLIASIGNAAQFQNGRQLAAWAGLVPRCHGSGGKNLLGKITKKGDRSVPTALIHGARAIFCWRHKHDDAMRRWISAVAARRGNKRAIVAMANKLARIVFRILHDQEPFDLNKAFA</sequence>
<dbReference type="Pfam" id="PF02371">
    <property type="entry name" value="Transposase_20"/>
    <property type="match status" value="1"/>
</dbReference>
<dbReference type="GO" id="GO:0004803">
    <property type="term" value="F:transposase activity"/>
    <property type="evidence" value="ECO:0007669"/>
    <property type="project" value="InterPro"/>
</dbReference>
<dbReference type="OrthoDB" id="5289737at2"/>
<reference evidence="2 3" key="1">
    <citation type="submission" date="2018-03" db="EMBL/GenBank/DDBJ databases">
        <title>Ahniella affigens gen. nov., sp. nov., a gammaproteobacterium isolated from sandy soil near a stream.</title>
        <authorList>
            <person name="Ko Y."/>
            <person name="Kim J.-H."/>
        </authorList>
    </citation>
    <scope>NUCLEOTIDE SEQUENCE [LARGE SCALE GENOMIC DNA]</scope>
    <source>
        <strain evidence="2 3">D13</strain>
    </source>
</reference>
<proteinExistence type="predicted"/>
<reference evidence="2 3" key="2">
    <citation type="submission" date="2018-03" db="EMBL/GenBank/DDBJ databases">
        <authorList>
            <person name="Keele B.F."/>
        </authorList>
    </citation>
    <scope>NUCLEOTIDE SEQUENCE [LARGE SCALE GENOMIC DNA]</scope>
    <source>
        <strain evidence="2 3">D13</strain>
    </source>
</reference>
<dbReference type="InterPro" id="IPR047650">
    <property type="entry name" value="Transpos_IS110"/>
</dbReference>
<dbReference type="GO" id="GO:0006313">
    <property type="term" value="P:DNA transposition"/>
    <property type="evidence" value="ECO:0007669"/>
    <property type="project" value="InterPro"/>
</dbReference>